<dbReference type="SMART" id="SM00332">
    <property type="entry name" value="PP2Cc"/>
    <property type="match status" value="1"/>
</dbReference>
<dbReference type="CDD" id="cd05121">
    <property type="entry name" value="ABC1_ADCK3-like"/>
    <property type="match status" value="1"/>
</dbReference>
<reference evidence="4" key="2">
    <citation type="journal article" date="2024" name="Plant">
        <title>Genomic evolution and insights into agronomic trait innovations of Sesamum species.</title>
        <authorList>
            <person name="Miao H."/>
            <person name="Wang L."/>
            <person name="Qu L."/>
            <person name="Liu H."/>
            <person name="Sun Y."/>
            <person name="Le M."/>
            <person name="Wang Q."/>
            <person name="Wei S."/>
            <person name="Zheng Y."/>
            <person name="Lin W."/>
            <person name="Duan Y."/>
            <person name="Cao H."/>
            <person name="Xiong S."/>
            <person name="Wang X."/>
            <person name="Wei L."/>
            <person name="Li C."/>
            <person name="Ma Q."/>
            <person name="Ju M."/>
            <person name="Zhao R."/>
            <person name="Li G."/>
            <person name="Mu C."/>
            <person name="Tian Q."/>
            <person name="Mei H."/>
            <person name="Zhang T."/>
            <person name="Gao T."/>
            <person name="Zhang H."/>
        </authorList>
    </citation>
    <scope>NUCLEOTIDE SEQUENCE</scope>
    <source>
        <strain evidence="4">G02</strain>
    </source>
</reference>
<dbReference type="InterPro" id="IPR036457">
    <property type="entry name" value="PPM-type-like_dom_sf"/>
</dbReference>
<protein>
    <recommendedName>
        <fullName evidence="3">PPM-type phosphatase domain-containing protein</fullName>
    </recommendedName>
</protein>
<dbReference type="InterPro" id="IPR001932">
    <property type="entry name" value="PPM-type_phosphatase-like_dom"/>
</dbReference>
<reference evidence="4" key="1">
    <citation type="submission" date="2020-06" db="EMBL/GenBank/DDBJ databases">
        <authorList>
            <person name="Li T."/>
            <person name="Hu X."/>
            <person name="Zhang T."/>
            <person name="Song X."/>
            <person name="Zhang H."/>
            <person name="Dai N."/>
            <person name="Sheng W."/>
            <person name="Hou X."/>
            <person name="Wei L."/>
        </authorList>
    </citation>
    <scope>NUCLEOTIDE SEQUENCE</scope>
    <source>
        <strain evidence="4">G02</strain>
        <tissue evidence="4">Leaf</tissue>
    </source>
</reference>
<dbReference type="Gene3D" id="3.60.40.10">
    <property type="entry name" value="PPM-type phosphatase domain"/>
    <property type="match status" value="1"/>
</dbReference>
<feature type="compositionally biased region" description="Polar residues" evidence="2">
    <location>
        <begin position="958"/>
        <end position="970"/>
    </location>
</feature>
<dbReference type="SUPFAM" id="SSF56112">
    <property type="entry name" value="Protein kinase-like (PK-like)"/>
    <property type="match status" value="1"/>
</dbReference>
<evidence type="ECO:0000259" key="3">
    <source>
        <dbReference type="PROSITE" id="PS51746"/>
    </source>
</evidence>
<dbReference type="InterPro" id="IPR050154">
    <property type="entry name" value="UbiB_kinase"/>
</dbReference>
<name>A0AAW2JT98_SESRA</name>
<dbReference type="SUPFAM" id="SSF81606">
    <property type="entry name" value="PP2C-like"/>
    <property type="match status" value="1"/>
</dbReference>
<gene>
    <name evidence="4" type="ORF">Sradi_6790500</name>
</gene>
<dbReference type="PANTHER" id="PTHR10566:SF124">
    <property type="entry name" value="PROTEIN KINASE SUPERFAMILY PROTEIN"/>
    <property type="match status" value="1"/>
</dbReference>
<feature type="domain" description="PPM-type phosphatase" evidence="3">
    <location>
        <begin position="667"/>
        <end position="950"/>
    </location>
</feature>
<accession>A0AAW2JT98</accession>
<evidence type="ECO:0000313" key="4">
    <source>
        <dbReference type="EMBL" id="KAL0297384.1"/>
    </source>
</evidence>
<sequence length="977" mass="108999">MKSVAACLKRQLLPVRSTILWNGNYGEAIRWRLMLLGGPKNLIRRVHDDVVLSRFLQPKFFSSGYSSVHGERPSAEYAKLRKESLESQFGRALGSRSVSILYRFGPFLALYRAAIISFHVLKLTIWRLFVHDIKKRSVKFRETLIQLGPFYVKLGQALSTRPDILPAVYCQELAKLQDRIPPFSTDVAIKSIESQLGMPIGEIFADISDEPIAAASLGQVYKAHLHSGELVAVKVQRPGMSYALTLDALLFNMIGGQLKRFAKARKDLLVAVNEMVRHMFEEIDYILEGQNAERFAALYGCRSFYLSFAVGFSCNTEAYSKDKTTAPRKVGGVKVPKIYWNLTRKGVLTMEWLDGIKLTDKIRLAEASLNRKQLIDELVHFVNRDSLGLANDFLSLGFIPEGVDIQSVSDALQASFGDGTRLSQDFQIVAISEQASGTNETTSEPQEDSNPLGWKSFNMRAVVAATEDLFQFILSRKGSRVRVFLIRDILKAADTFLEQEVVSCFSDEKVEGAKPESEGEAMLSRVVNGVQSLREAVMLAPDAWTAMTIRLALKPEFQKFAFDVVSALFAHSRHKLPDTLWLEDDDIRGVGLENSVIGIEVSSYGCDGVLFTTSLNNKHIPVLGYEDFLTKKKRRIGWDMFKHLASCFLLFLPLEHVVYAFQNGKFTYGYASSQGKRSSMEDYYDTRIDGVDGEMRFRIMFLALNVSGHGGAQAAEYVKRNLFSNLVRHPKFLSDIKSAIGMSLVMPGLMYSRCIVQLAFQPTILLLTVVILSVDTFSHTDSEFLKNESNQNKDAGSTASTAILLGDRLLVANVGDSRAVICRGGDAIAVSRDHKPNHSDERQRIENAGGFVMWAGTWRVGGVLAVSRAFGDKLLKRYVVSDPEIQEEKVDGTLEFLILASDGLWDVVTNEEAVSMIKPIPEPEEAARRLLQEAHERGSADNITVVVVRFVTDEEESSNTPIREPQSASQLHEEGQT</sequence>
<organism evidence="4">
    <name type="scientific">Sesamum radiatum</name>
    <name type="common">Black benniseed</name>
    <dbReference type="NCBI Taxonomy" id="300843"/>
    <lineage>
        <taxon>Eukaryota</taxon>
        <taxon>Viridiplantae</taxon>
        <taxon>Streptophyta</taxon>
        <taxon>Embryophyta</taxon>
        <taxon>Tracheophyta</taxon>
        <taxon>Spermatophyta</taxon>
        <taxon>Magnoliopsida</taxon>
        <taxon>eudicotyledons</taxon>
        <taxon>Gunneridae</taxon>
        <taxon>Pentapetalae</taxon>
        <taxon>asterids</taxon>
        <taxon>lamiids</taxon>
        <taxon>Lamiales</taxon>
        <taxon>Pedaliaceae</taxon>
        <taxon>Sesamum</taxon>
    </lineage>
</organism>
<comment type="caution">
    <text evidence="4">The sequence shown here is derived from an EMBL/GenBank/DDBJ whole genome shotgun (WGS) entry which is preliminary data.</text>
</comment>
<evidence type="ECO:0000256" key="2">
    <source>
        <dbReference type="SAM" id="MobiDB-lite"/>
    </source>
</evidence>
<dbReference type="PANTHER" id="PTHR10566">
    <property type="entry name" value="CHAPERONE-ACTIVITY OF BC1 COMPLEX CABC1 -RELATED"/>
    <property type="match status" value="1"/>
</dbReference>
<dbReference type="EMBL" id="JACGWJ010000032">
    <property type="protein sequence ID" value="KAL0297384.1"/>
    <property type="molecule type" value="Genomic_DNA"/>
</dbReference>
<feature type="region of interest" description="Disordered" evidence="2">
    <location>
        <begin position="953"/>
        <end position="977"/>
    </location>
</feature>
<evidence type="ECO:0000256" key="1">
    <source>
        <dbReference type="ARBA" id="ARBA00009670"/>
    </source>
</evidence>
<comment type="similarity">
    <text evidence="1">Belongs to the protein kinase superfamily. ADCK protein kinase family.</text>
</comment>
<dbReference type="Pfam" id="PF00481">
    <property type="entry name" value="PP2C"/>
    <property type="match status" value="1"/>
</dbReference>
<dbReference type="InterPro" id="IPR011009">
    <property type="entry name" value="Kinase-like_dom_sf"/>
</dbReference>
<dbReference type="AlphaFoldDB" id="A0AAW2JT98"/>
<dbReference type="Pfam" id="PF03109">
    <property type="entry name" value="ABC1"/>
    <property type="match status" value="1"/>
</dbReference>
<dbReference type="InterPro" id="IPR004147">
    <property type="entry name" value="ABC1_dom"/>
</dbReference>
<dbReference type="CDD" id="cd00143">
    <property type="entry name" value="PP2Cc"/>
    <property type="match status" value="1"/>
</dbReference>
<proteinExistence type="inferred from homology"/>
<dbReference type="PROSITE" id="PS51746">
    <property type="entry name" value="PPM_2"/>
    <property type="match status" value="1"/>
</dbReference>